<dbReference type="CDD" id="cd00112">
    <property type="entry name" value="LDLa"/>
    <property type="match status" value="1"/>
</dbReference>
<feature type="domain" description="CUB" evidence="4">
    <location>
        <begin position="210"/>
        <end position="268"/>
    </location>
</feature>
<comment type="caution">
    <text evidence="3">Lacks conserved residue(s) required for the propagation of feature annotation.</text>
</comment>
<dbReference type="EMBL" id="JAIZAY010000007">
    <property type="protein sequence ID" value="KAJ8039376.1"/>
    <property type="molecule type" value="Genomic_DNA"/>
</dbReference>
<gene>
    <name evidence="5" type="ORF">HOLleu_17072</name>
</gene>
<evidence type="ECO:0000256" key="3">
    <source>
        <dbReference type="PROSITE-ProRule" id="PRU00124"/>
    </source>
</evidence>
<feature type="disulfide bond" evidence="3">
    <location>
        <begin position="14"/>
        <end position="29"/>
    </location>
</feature>
<dbReference type="OrthoDB" id="6345439at2759"/>
<dbReference type="SMART" id="SM00042">
    <property type="entry name" value="CUB"/>
    <property type="match status" value="2"/>
</dbReference>
<protein>
    <submittedName>
        <fullName evidence="5">Bone morphogenetic protein 1</fullName>
    </submittedName>
</protein>
<dbReference type="PANTHER" id="PTHR24251">
    <property type="entry name" value="OVOCHYMASE-RELATED"/>
    <property type="match status" value="1"/>
</dbReference>
<dbReference type="Pfam" id="PF00431">
    <property type="entry name" value="CUB"/>
    <property type="match status" value="2"/>
</dbReference>
<organism evidence="5 6">
    <name type="scientific">Holothuria leucospilota</name>
    <name type="common">Black long sea cucumber</name>
    <name type="synonym">Mertensiothuria leucospilota</name>
    <dbReference type="NCBI Taxonomy" id="206669"/>
    <lineage>
        <taxon>Eukaryota</taxon>
        <taxon>Metazoa</taxon>
        <taxon>Echinodermata</taxon>
        <taxon>Eleutherozoa</taxon>
        <taxon>Echinozoa</taxon>
        <taxon>Holothuroidea</taxon>
        <taxon>Aspidochirotacea</taxon>
        <taxon>Aspidochirotida</taxon>
        <taxon>Holothuriidae</taxon>
        <taxon>Holothuria</taxon>
    </lineage>
</organism>
<evidence type="ECO:0000313" key="5">
    <source>
        <dbReference type="EMBL" id="KAJ8039376.1"/>
    </source>
</evidence>
<dbReference type="Proteomes" id="UP001152320">
    <property type="component" value="Chromosome 7"/>
</dbReference>
<dbReference type="InterPro" id="IPR000859">
    <property type="entry name" value="CUB_dom"/>
</dbReference>
<evidence type="ECO:0000259" key="4">
    <source>
        <dbReference type="PROSITE" id="PS01180"/>
    </source>
</evidence>
<sequence length="325" mass="35887">MCDIFNCLPSFTMCNGIGDCPNGNDELDCPRPEIFGALRASKFSFKHRFGTLSPSSRLRVTVPRRGALPPVEQILVPPLVGVEDACETSKPLNMSGSIFSSPNFPAPNTDLTPCSLSASAPPGERVVITFTAFDSYDPDLGCLFELSIHEPFLGTVMEANCGSSIPPPVVSTSNTLGIFYSTYGKEFRQGKGFEASVKFVNQSDLEELQCEYSVFFDEGYLTSPGFPELYPNNFECVYSIVAPPGQIVRLSFTSFNVEDHSSCDFDNLSENSWVDTFTLEIPFIAYIPRNIIKCDLVKVKEDPRPESKISEREVNYGELYKSAQS</sequence>
<dbReference type="AlphaFoldDB" id="A0A9Q1HBP2"/>
<feature type="disulfide bond" evidence="3">
    <location>
        <begin position="2"/>
        <end position="20"/>
    </location>
</feature>
<dbReference type="PROSITE" id="PS01180">
    <property type="entry name" value="CUB"/>
    <property type="match status" value="2"/>
</dbReference>
<feature type="domain" description="CUB" evidence="4">
    <location>
        <begin position="86"/>
        <end position="200"/>
    </location>
</feature>
<keyword evidence="1" id="KW-0677">Repeat</keyword>
<dbReference type="Gene3D" id="2.60.120.290">
    <property type="entry name" value="Spermadhesin, CUB domain"/>
    <property type="match status" value="2"/>
</dbReference>
<dbReference type="InterPro" id="IPR036055">
    <property type="entry name" value="LDL_receptor-like_sf"/>
</dbReference>
<dbReference type="InterPro" id="IPR035914">
    <property type="entry name" value="Sperma_CUB_dom_sf"/>
</dbReference>
<comment type="caution">
    <text evidence="5">The sequence shown here is derived from an EMBL/GenBank/DDBJ whole genome shotgun (WGS) entry which is preliminary data.</text>
</comment>
<dbReference type="Gene3D" id="4.10.400.10">
    <property type="entry name" value="Low-density Lipoprotein Receptor"/>
    <property type="match status" value="1"/>
</dbReference>
<evidence type="ECO:0000313" key="6">
    <source>
        <dbReference type="Proteomes" id="UP001152320"/>
    </source>
</evidence>
<evidence type="ECO:0000256" key="1">
    <source>
        <dbReference type="ARBA" id="ARBA00022737"/>
    </source>
</evidence>
<dbReference type="PROSITE" id="PS50068">
    <property type="entry name" value="LDLRA_2"/>
    <property type="match status" value="1"/>
</dbReference>
<accession>A0A9Q1HBP2</accession>
<proteinExistence type="predicted"/>
<keyword evidence="6" id="KW-1185">Reference proteome</keyword>
<keyword evidence="2 3" id="KW-1015">Disulfide bond</keyword>
<dbReference type="InterPro" id="IPR002172">
    <property type="entry name" value="LDrepeatLR_classA_rpt"/>
</dbReference>
<name>A0A9Q1HBP2_HOLLE</name>
<dbReference type="CDD" id="cd00041">
    <property type="entry name" value="CUB"/>
    <property type="match status" value="2"/>
</dbReference>
<reference evidence="5" key="1">
    <citation type="submission" date="2021-10" db="EMBL/GenBank/DDBJ databases">
        <title>Tropical sea cucumber genome reveals ecological adaptation and Cuvierian tubules defense mechanism.</title>
        <authorList>
            <person name="Chen T."/>
        </authorList>
    </citation>
    <scope>NUCLEOTIDE SEQUENCE</scope>
    <source>
        <strain evidence="5">Nanhai2018</strain>
        <tissue evidence="5">Muscle</tissue>
    </source>
</reference>
<dbReference type="SUPFAM" id="SSF57424">
    <property type="entry name" value="LDL receptor-like module"/>
    <property type="match status" value="1"/>
</dbReference>
<evidence type="ECO:0000256" key="2">
    <source>
        <dbReference type="ARBA" id="ARBA00023157"/>
    </source>
</evidence>
<dbReference type="SUPFAM" id="SSF49854">
    <property type="entry name" value="Spermadhesin, CUB domain"/>
    <property type="match status" value="2"/>
</dbReference>